<dbReference type="CDD" id="cd06261">
    <property type="entry name" value="TM_PBP2"/>
    <property type="match status" value="1"/>
</dbReference>
<keyword evidence="2 5" id="KW-0812">Transmembrane</keyword>
<dbReference type="InterPro" id="IPR052730">
    <property type="entry name" value="Sugar_ABC_transporter"/>
</dbReference>
<evidence type="ECO:0000313" key="7">
    <source>
        <dbReference type="EMBL" id="MCQ0970242.1"/>
    </source>
</evidence>
<comment type="subcellular location">
    <subcellularLocation>
        <location evidence="1 5">Cell membrane</location>
        <topology evidence="1 5">Multi-pass membrane protein</topology>
    </subcellularLocation>
</comment>
<evidence type="ECO:0000313" key="8">
    <source>
        <dbReference type="Proteomes" id="UP001203945"/>
    </source>
</evidence>
<evidence type="ECO:0000259" key="6">
    <source>
        <dbReference type="PROSITE" id="PS50928"/>
    </source>
</evidence>
<gene>
    <name evidence="7" type="ORF">MLD63_07385</name>
</gene>
<feature type="transmembrane region" description="Helical" evidence="5">
    <location>
        <begin position="151"/>
        <end position="175"/>
    </location>
</feature>
<feature type="transmembrane region" description="Helical" evidence="5">
    <location>
        <begin position="259"/>
        <end position="280"/>
    </location>
</feature>
<dbReference type="InterPro" id="IPR035906">
    <property type="entry name" value="MetI-like_sf"/>
</dbReference>
<dbReference type="PANTHER" id="PTHR43759">
    <property type="entry name" value="TREHALOSE TRANSPORT SYSTEM PERMEASE PROTEIN SUGA"/>
    <property type="match status" value="1"/>
</dbReference>
<keyword evidence="3 5" id="KW-1133">Transmembrane helix</keyword>
<accession>A0ABT1MPM1</accession>
<feature type="transmembrane region" description="Helical" evidence="5">
    <location>
        <begin position="196"/>
        <end position="218"/>
    </location>
</feature>
<comment type="caution">
    <text evidence="7">The sequence shown here is derived from an EMBL/GenBank/DDBJ whole genome shotgun (WGS) entry which is preliminary data.</text>
</comment>
<dbReference type="InterPro" id="IPR000515">
    <property type="entry name" value="MetI-like"/>
</dbReference>
<proteinExistence type="inferred from homology"/>
<evidence type="ECO:0000256" key="4">
    <source>
        <dbReference type="ARBA" id="ARBA00023136"/>
    </source>
</evidence>
<dbReference type="EMBL" id="JAKZEU010000002">
    <property type="protein sequence ID" value="MCQ0970242.1"/>
    <property type="molecule type" value="Genomic_DNA"/>
</dbReference>
<dbReference type="RefSeq" id="WP_255329224.1">
    <property type="nucleotide sequence ID" value="NZ_JAKZEU010000002.1"/>
</dbReference>
<feature type="transmembrane region" description="Helical" evidence="5">
    <location>
        <begin position="12"/>
        <end position="36"/>
    </location>
</feature>
<evidence type="ECO:0000256" key="5">
    <source>
        <dbReference type="RuleBase" id="RU363032"/>
    </source>
</evidence>
<dbReference type="PANTHER" id="PTHR43759:SF1">
    <property type="entry name" value="GLUCOSE IMPORT SYSTEM PERMEASE PROTEIN GLCT"/>
    <property type="match status" value="1"/>
</dbReference>
<feature type="transmembrane region" description="Helical" evidence="5">
    <location>
        <begin position="70"/>
        <end position="89"/>
    </location>
</feature>
<dbReference type="Proteomes" id="UP001203945">
    <property type="component" value="Unassembled WGS sequence"/>
</dbReference>
<sequence>MDKPVNNRAWLLVLPVLILVAFSAVLPLMTVVNYSVQDTFGGNQFFWAGLEWFEETLSSDRVRAALGRQIMFSAIILAIEIPLGIFIALNMPKRGFWASFCLVLMALPLLIPWNVVGTIWQVFGRVDIGLLGHTLKAMGIDYNYVNDAVDAWITIVVMDVWHWTSLVALLCYAGLQSIPDAYYQAARIDQASRWKVFRYIELPKMQGVLLIAVLLRFMDSFMIYTEPFVVTGGGPGNATTFLSIDLVKMAVGQFDLGPAAAFSLIYFLVILLVSFVFYTAMTKEGETL</sequence>
<feature type="domain" description="ABC transmembrane type-1" evidence="6">
    <location>
        <begin position="66"/>
        <end position="277"/>
    </location>
</feature>
<comment type="similarity">
    <text evidence="5">Belongs to the binding-protein-dependent transport system permease family.</text>
</comment>
<dbReference type="SUPFAM" id="SSF161098">
    <property type="entry name" value="MetI-like"/>
    <property type="match status" value="1"/>
</dbReference>
<protein>
    <submittedName>
        <fullName evidence="7">Sugar ABC transporter permease</fullName>
    </submittedName>
</protein>
<organism evidence="7 8">
    <name type="scientific">Paracoccus albicereus</name>
    <dbReference type="NCBI Taxonomy" id="2922394"/>
    <lineage>
        <taxon>Bacteria</taxon>
        <taxon>Pseudomonadati</taxon>
        <taxon>Pseudomonadota</taxon>
        <taxon>Alphaproteobacteria</taxon>
        <taxon>Rhodobacterales</taxon>
        <taxon>Paracoccaceae</taxon>
        <taxon>Paracoccus</taxon>
    </lineage>
</organism>
<name>A0ABT1MPM1_9RHOB</name>
<evidence type="ECO:0000256" key="1">
    <source>
        <dbReference type="ARBA" id="ARBA00004651"/>
    </source>
</evidence>
<dbReference type="Pfam" id="PF00528">
    <property type="entry name" value="BPD_transp_1"/>
    <property type="match status" value="1"/>
</dbReference>
<dbReference type="Gene3D" id="1.10.3720.10">
    <property type="entry name" value="MetI-like"/>
    <property type="match status" value="1"/>
</dbReference>
<feature type="transmembrane region" description="Helical" evidence="5">
    <location>
        <begin position="96"/>
        <end position="115"/>
    </location>
</feature>
<evidence type="ECO:0000256" key="2">
    <source>
        <dbReference type="ARBA" id="ARBA00022692"/>
    </source>
</evidence>
<keyword evidence="8" id="KW-1185">Reference proteome</keyword>
<dbReference type="PROSITE" id="PS50928">
    <property type="entry name" value="ABC_TM1"/>
    <property type="match status" value="1"/>
</dbReference>
<keyword evidence="4 5" id="KW-0472">Membrane</keyword>
<reference evidence="7 8" key="1">
    <citation type="submission" date="2022-03" db="EMBL/GenBank/DDBJ databases">
        <authorList>
            <person name="He Y."/>
        </authorList>
    </citation>
    <scope>NUCLEOTIDE SEQUENCE [LARGE SCALE GENOMIC DNA]</scope>
    <source>
        <strain evidence="7 8">TK19116</strain>
    </source>
</reference>
<evidence type="ECO:0000256" key="3">
    <source>
        <dbReference type="ARBA" id="ARBA00022989"/>
    </source>
</evidence>
<keyword evidence="5" id="KW-0813">Transport</keyword>